<feature type="compositionally biased region" description="Acidic residues" evidence="1">
    <location>
        <begin position="308"/>
        <end position="317"/>
    </location>
</feature>
<evidence type="ECO:0000313" key="4">
    <source>
        <dbReference type="Proteomes" id="UP000245753"/>
    </source>
</evidence>
<dbReference type="InterPro" id="IPR047682">
    <property type="entry name" value="SepH-like"/>
</dbReference>
<reference evidence="3 4" key="1">
    <citation type="journal article" date="2018" name="Int. J. Syst. Evol. Microbiol.">
        <title>Bifidobacterium catulorum sp. nov., a novel taxon from the faeces of the baby common marmoset (Callithrix jacchus).</title>
        <authorList>
            <person name="Modesto M."/>
            <person name="Michelini S."/>
            <person name="Oki K."/>
            <person name="Biavati B."/>
            <person name="Watanabe K."/>
            <person name="Mattarelli P."/>
        </authorList>
    </citation>
    <scope>NUCLEOTIDE SEQUENCE [LARGE SCALE GENOMIC DNA]</scope>
    <source>
        <strain evidence="3 4">MRM 8.19</strain>
    </source>
</reference>
<feature type="domain" description="DUF3071" evidence="2">
    <location>
        <begin position="11"/>
        <end position="173"/>
    </location>
</feature>
<name>A0A2U2MUD3_9BIFI</name>
<dbReference type="RefSeq" id="WP_109136664.1">
    <property type="nucleotide sequence ID" value="NZ_QFFN01000003.1"/>
</dbReference>
<feature type="compositionally biased region" description="Pro residues" evidence="1">
    <location>
        <begin position="260"/>
        <end position="269"/>
    </location>
</feature>
<evidence type="ECO:0000259" key="2">
    <source>
        <dbReference type="Pfam" id="PF11268"/>
    </source>
</evidence>
<dbReference type="EMBL" id="QFFN01000003">
    <property type="protein sequence ID" value="PWG60435.1"/>
    <property type="molecule type" value="Genomic_DNA"/>
</dbReference>
<comment type="caution">
    <text evidence="3">The sequence shown here is derived from an EMBL/GenBank/DDBJ whole genome shotgun (WGS) entry which is preliminary data.</text>
</comment>
<dbReference type="Proteomes" id="UP000245753">
    <property type="component" value="Unassembled WGS sequence"/>
</dbReference>
<sequence length="341" mass="37194">MSNETLKVAHFEKVSERGDLVFSLEGRQFAVRVDDRLEQGILASRQIREENEGKPNPQASSTIPISTIQSMIRAGHTTGEIAGEYSLSEALVRRFAQPIETEKRYAVNQFFSSPMPGSPRNRKVSDVIGASLRAAHVSMDSVTWQATRNKREPWHVHATFEAAGRTIKAEWSWDMRDNSVTPMNSTARKLLKSSEFDPASGQSTLDDRFGPFPVQEGSPTPANDVHIVDSHAPDTLGTTAKKASTSTVPLPERRDTASNPPKPDLPPNPAAGDAGGTDGTDDWLYGKTPEEPGDRAGAGAKVKPLLPDDGEDGGDAQDPDRQKRKSRRSAVPSWDEILFGE</sequence>
<evidence type="ECO:0000313" key="3">
    <source>
        <dbReference type="EMBL" id="PWG60435.1"/>
    </source>
</evidence>
<dbReference type="OrthoDB" id="5180791at2"/>
<dbReference type="NCBIfam" id="NF040712">
    <property type="entry name" value="SepH"/>
    <property type="match status" value="1"/>
</dbReference>
<dbReference type="InterPro" id="IPR021421">
    <property type="entry name" value="DUF3071"/>
</dbReference>
<evidence type="ECO:0000256" key="1">
    <source>
        <dbReference type="SAM" id="MobiDB-lite"/>
    </source>
</evidence>
<organism evidence="3 4">
    <name type="scientific">Bifidobacterium catulorum</name>
    <dbReference type="NCBI Taxonomy" id="1630173"/>
    <lineage>
        <taxon>Bacteria</taxon>
        <taxon>Bacillati</taxon>
        <taxon>Actinomycetota</taxon>
        <taxon>Actinomycetes</taxon>
        <taxon>Bifidobacteriales</taxon>
        <taxon>Bifidobacteriaceae</taxon>
        <taxon>Bifidobacterium</taxon>
    </lineage>
</organism>
<dbReference type="AlphaFoldDB" id="A0A2U2MUD3"/>
<accession>A0A2U2MUD3</accession>
<feature type="region of interest" description="Disordered" evidence="1">
    <location>
        <begin position="194"/>
        <end position="341"/>
    </location>
</feature>
<feature type="compositionally biased region" description="Polar residues" evidence="1">
    <location>
        <begin position="236"/>
        <end position="248"/>
    </location>
</feature>
<dbReference type="Pfam" id="PF11268">
    <property type="entry name" value="DUF3071"/>
    <property type="match status" value="1"/>
</dbReference>
<proteinExistence type="predicted"/>
<protein>
    <recommendedName>
        <fullName evidence="2">DUF3071 domain-containing protein</fullName>
    </recommendedName>
</protein>
<gene>
    <name evidence="3" type="ORF">DF200_02215</name>
</gene>
<keyword evidence="4" id="KW-1185">Reference proteome</keyword>